<proteinExistence type="predicted"/>
<dbReference type="AlphaFoldDB" id="A0A4Q4SYW3"/>
<evidence type="ECO:0000313" key="2">
    <source>
        <dbReference type="Proteomes" id="UP000293360"/>
    </source>
</evidence>
<comment type="caution">
    <text evidence="1">The sequence shown here is derived from an EMBL/GenBank/DDBJ whole genome shotgun (WGS) entry which is preliminary data.</text>
</comment>
<sequence>MSDDPIPKDVILKDRFSYPNWFLSLRFNALSRGIWHLIDPDAPDVKRSTGPRKLPSLEEYTAESNTQLKKQHTQVLIQWQNSHLNVEQRGPTPEAPKELQAADLKEQYKTDLKRLKGNIRKKVREAFKINAKYTNIQT</sequence>
<dbReference type="EMBL" id="QJNU01000573">
    <property type="protein sequence ID" value="RYO94078.1"/>
    <property type="molecule type" value="Genomic_DNA"/>
</dbReference>
<dbReference type="OrthoDB" id="4711997at2759"/>
<gene>
    <name evidence="1" type="ORF">DL764_007894</name>
</gene>
<reference evidence="1 2" key="1">
    <citation type="submission" date="2018-06" db="EMBL/GenBank/DDBJ databases">
        <title>Complete Genomes of Monosporascus.</title>
        <authorList>
            <person name="Robinson A.J."/>
            <person name="Natvig D.O."/>
        </authorList>
    </citation>
    <scope>NUCLEOTIDE SEQUENCE [LARGE SCALE GENOMIC DNA]</scope>
    <source>
        <strain evidence="1 2">CBS 110550</strain>
    </source>
</reference>
<accession>A0A4Q4SYW3</accession>
<name>A0A4Q4SYW3_9PEZI</name>
<evidence type="ECO:0000313" key="1">
    <source>
        <dbReference type="EMBL" id="RYO94078.1"/>
    </source>
</evidence>
<organism evidence="1 2">
    <name type="scientific">Monosporascus ibericus</name>
    <dbReference type="NCBI Taxonomy" id="155417"/>
    <lineage>
        <taxon>Eukaryota</taxon>
        <taxon>Fungi</taxon>
        <taxon>Dikarya</taxon>
        <taxon>Ascomycota</taxon>
        <taxon>Pezizomycotina</taxon>
        <taxon>Sordariomycetes</taxon>
        <taxon>Xylariomycetidae</taxon>
        <taxon>Xylariales</taxon>
        <taxon>Xylariales incertae sedis</taxon>
        <taxon>Monosporascus</taxon>
    </lineage>
</organism>
<dbReference type="Proteomes" id="UP000293360">
    <property type="component" value="Unassembled WGS sequence"/>
</dbReference>
<keyword evidence="2" id="KW-1185">Reference proteome</keyword>
<protein>
    <submittedName>
        <fullName evidence="1">Uncharacterized protein</fullName>
    </submittedName>
</protein>